<dbReference type="Proteomes" id="UP000247612">
    <property type="component" value="Unassembled WGS sequence"/>
</dbReference>
<dbReference type="InterPro" id="IPR015942">
    <property type="entry name" value="Asp/Glu/hydantoin_racemase"/>
</dbReference>
<accession>A0A318KVF1</accession>
<comment type="caution">
    <text evidence="1">The sequence shown here is derived from an EMBL/GenBank/DDBJ whole genome shotgun (WGS) entry which is preliminary data.</text>
</comment>
<dbReference type="STRING" id="1034346.GCA_000313565_00761"/>
<keyword evidence="2" id="KW-1185">Reference proteome</keyword>
<dbReference type="OrthoDB" id="978447at2"/>
<dbReference type="GeneID" id="94440252"/>
<dbReference type="EMBL" id="QJKH01000005">
    <property type="protein sequence ID" value="PXX79695.1"/>
    <property type="molecule type" value="Genomic_DNA"/>
</dbReference>
<dbReference type="GO" id="GO:0047661">
    <property type="term" value="F:amino-acid racemase activity"/>
    <property type="evidence" value="ECO:0007669"/>
    <property type="project" value="InterPro"/>
</dbReference>
<dbReference type="Pfam" id="PF01177">
    <property type="entry name" value="Asp_Glu_race"/>
    <property type="match status" value="1"/>
</dbReference>
<organism evidence="1 2">
    <name type="scientific">Dielma fastidiosa</name>
    <dbReference type="NCBI Taxonomy" id="1034346"/>
    <lineage>
        <taxon>Bacteria</taxon>
        <taxon>Bacillati</taxon>
        <taxon>Bacillota</taxon>
        <taxon>Erysipelotrichia</taxon>
        <taxon>Erysipelotrichales</taxon>
        <taxon>Erysipelotrichaceae</taxon>
        <taxon>Dielma</taxon>
    </lineage>
</organism>
<proteinExistence type="predicted"/>
<protein>
    <submittedName>
        <fullName evidence="1">Uncharacterized protein</fullName>
    </submittedName>
</protein>
<evidence type="ECO:0000313" key="2">
    <source>
        <dbReference type="Proteomes" id="UP000247612"/>
    </source>
</evidence>
<gene>
    <name evidence="1" type="ORF">DES51_105169</name>
</gene>
<dbReference type="RefSeq" id="WP_022937072.1">
    <property type="nucleotide sequence ID" value="NZ_CABKRQ010000002.1"/>
</dbReference>
<sequence>MKVVMIHTSPVSLNELKALCAEIIPDVELVNIIDDSLLDEVKKNGGLTPAIISRMCQYVQIADKLAPDLIFNQCSSVGEAFDLAKRCTSRMTLKIDEAMAEKAVSLGTKIGVIATVASTMLPSCNLVKTKAETAGKNVEVREYLVDGALDILMKEKNVEKHNQLVLAQIQKAAEENDVVVLAQGSMTSLLPYLDGIAKPVLTSPRLAIERIKQMLEGEIK</sequence>
<reference evidence="1 2" key="1">
    <citation type="submission" date="2018-05" db="EMBL/GenBank/DDBJ databases">
        <title>Genomic Encyclopedia of Type Strains, Phase IV (KMG-IV): sequencing the most valuable type-strain genomes for metagenomic binning, comparative biology and taxonomic classification.</title>
        <authorList>
            <person name="Goeker M."/>
        </authorList>
    </citation>
    <scope>NUCLEOTIDE SEQUENCE [LARGE SCALE GENOMIC DNA]</scope>
    <source>
        <strain evidence="1 2">JC118</strain>
    </source>
</reference>
<evidence type="ECO:0000313" key="1">
    <source>
        <dbReference type="EMBL" id="PXX79695.1"/>
    </source>
</evidence>
<name>A0A318KVF1_9FIRM</name>
<dbReference type="AlphaFoldDB" id="A0A318KVF1"/>